<name>A0A501WTT6_9RHOB</name>
<keyword evidence="2" id="KW-0274">FAD</keyword>
<dbReference type="Gene3D" id="3.30.410.40">
    <property type="match status" value="1"/>
</dbReference>
<dbReference type="GO" id="GO:0050660">
    <property type="term" value="F:flavin adenine dinucleotide binding"/>
    <property type="evidence" value="ECO:0007669"/>
    <property type="project" value="InterPro"/>
</dbReference>
<dbReference type="InterPro" id="IPR036188">
    <property type="entry name" value="FAD/NAD-bd_sf"/>
</dbReference>
<dbReference type="Gene3D" id="3.50.50.60">
    <property type="entry name" value="FAD/NAD(P)-binding domain"/>
    <property type="match status" value="1"/>
</dbReference>
<proteinExistence type="inferred from homology"/>
<dbReference type="EMBL" id="VFRP01000016">
    <property type="protein sequence ID" value="TPE49246.1"/>
    <property type="molecule type" value="Genomic_DNA"/>
</dbReference>
<dbReference type="PANTHER" id="PTHR11552">
    <property type="entry name" value="GLUCOSE-METHANOL-CHOLINE GMC OXIDOREDUCTASE"/>
    <property type="match status" value="1"/>
</dbReference>
<feature type="binding site" evidence="2">
    <location>
        <position position="279"/>
    </location>
    <ligand>
        <name>FAD</name>
        <dbReference type="ChEBI" id="CHEBI:57692"/>
    </ligand>
</feature>
<dbReference type="InterPro" id="IPR007867">
    <property type="entry name" value="GMC_OxRtase_C"/>
</dbReference>
<dbReference type="OrthoDB" id="9785276at2"/>
<dbReference type="SUPFAM" id="SSF51905">
    <property type="entry name" value="FAD/NAD(P)-binding domain"/>
    <property type="match status" value="1"/>
</dbReference>
<dbReference type="Pfam" id="PF05199">
    <property type="entry name" value="GMC_oxred_C"/>
    <property type="match status" value="1"/>
</dbReference>
<dbReference type="SUPFAM" id="SSF54373">
    <property type="entry name" value="FAD-linked reductases, C-terminal domain"/>
    <property type="match status" value="1"/>
</dbReference>
<comment type="caution">
    <text evidence="4">The sequence shown here is derived from an EMBL/GenBank/DDBJ whole genome shotgun (WGS) entry which is preliminary data.</text>
</comment>
<dbReference type="InterPro" id="IPR012132">
    <property type="entry name" value="GMC_OxRdtase"/>
</dbReference>
<keyword evidence="5" id="KW-1185">Reference proteome</keyword>
<evidence type="ECO:0000313" key="5">
    <source>
        <dbReference type="Proteomes" id="UP000319255"/>
    </source>
</evidence>
<dbReference type="Pfam" id="PF00732">
    <property type="entry name" value="GMC_oxred_N"/>
    <property type="match status" value="1"/>
</dbReference>
<sequence length="604" mass="66912">MAPGPDMFDVIVIGAGAAGAPLAARLAEGGAHVLLLEAGGDPLAPAEDRRGARSLADDYSVPAFHAFASEHPGMTESFWVHHYDDEAVERRDPKYWPERKGVLYPRVRALGGCAAHHALIVIRPNDADWNHIAETMGDPSWRASAMQAYWERVERCRSRWFPWRWLARLTGWNPLGHGWDGWLTTELAIPLRGLADRALRAEVLSSLFAAADNHPGRASDWQEAQPDPNERPLWNASASGIKLMPLGTRRHARHGPRERLRAAEAAHPDRLTLRLHAEVRRIEIENGRAVAVRYAEQGVERVSRARHDIVLCAGAFGSPKLLLLSGIGDPGHLAEAGVAPIHPLPGVGRNLQDRYEIGVVNRMKRPWQTLEGVTYGPSDRAYKLWRRFRIGNYTSNGALFAARFRSRAELPEPDLFCFSFLADFRGYYPGYSARLLKPDYLTWVVLKAYAANRAGTVRLRSADPADPPEIRFRYFHDDGPGDRDDLDAMVTAIRFVRRIAGAMESRIAEEEEPGRQRESDAALRQYVRDHAWGHHACGTCAMAPLADGGVVDGGFRVHGLGGLRVVDASVFPRIPGYFPVAAVAMLAEKAADQILADAAITRKE</sequence>
<dbReference type="GO" id="GO:0016614">
    <property type="term" value="F:oxidoreductase activity, acting on CH-OH group of donors"/>
    <property type="evidence" value="ECO:0007669"/>
    <property type="project" value="InterPro"/>
</dbReference>
<comment type="similarity">
    <text evidence="1">Belongs to the GMC oxidoreductase family.</text>
</comment>
<protein>
    <submittedName>
        <fullName evidence="4">Choline dehydrogenase</fullName>
    </submittedName>
</protein>
<evidence type="ECO:0000256" key="2">
    <source>
        <dbReference type="PIRSR" id="PIRSR000137-2"/>
    </source>
</evidence>
<gene>
    <name evidence="4" type="ORF">FJM51_15295</name>
</gene>
<accession>A0A501WTT6</accession>
<dbReference type="InterPro" id="IPR000172">
    <property type="entry name" value="GMC_OxRdtase_N"/>
</dbReference>
<organism evidence="4 5">
    <name type="scientific">Amaricoccus solimangrovi</name>
    <dbReference type="NCBI Taxonomy" id="2589815"/>
    <lineage>
        <taxon>Bacteria</taxon>
        <taxon>Pseudomonadati</taxon>
        <taxon>Pseudomonadota</taxon>
        <taxon>Alphaproteobacteria</taxon>
        <taxon>Rhodobacterales</taxon>
        <taxon>Paracoccaceae</taxon>
        <taxon>Amaricoccus</taxon>
    </lineage>
</organism>
<dbReference type="PANTHER" id="PTHR11552:SF213">
    <property type="entry name" value="DEHYDROGENASE, PUTATIVE-RELATED"/>
    <property type="match status" value="1"/>
</dbReference>
<dbReference type="AlphaFoldDB" id="A0A501WTT6"/>
<feature type="domain" description="Glucose-methanol-choline oxidoreductase N-terminal" evidence="3">
    <location>
        <begin position="314"/>
        <end position="328"/>
    </location>
</feature>
<dbReference type="PIRSF" id="PIRSF000137">
    <property type="entry name" value="Alcohol_oxidase"/>
    <property type="match status" value="1"/>
</dbReference>
<keyword evidence="2" id="KW-0285">Flavoprotein</keyword>
<evidence type="ECO:0000313" key="4">
    <source>
        <dbReference type="EMBL" id="TPE49246.1"/>
    </source>
</evidence>
<dbReference type="RefSeq" id="WP_140455011.1">
    <property type="nucleotide sequence ID" value="NZ_VFRP01000016.1"/>
</dbReference>
<dbReference type="PROSITE" id="PS00624">
    <property type="entry name" value="GMC_OXRED_2"/>
    <property type="match status" value="1"/>
</dbReference>
<dbReference type="Proteomes" id="UP000319255">
    <property type="component" value="Unassembled WGS sequence"/>
</dbReference>
<comment type="cofactor">
    <cofactor evidence="2">
        <name>FAD</name>
        <dbReference type="ChEBI" id="CHEBI:57692"/>
    </cofactor>
</comment>
<evidence type="ECO:0000256" key="1">
    <source>
        <dbReference type="ARBA" id="ARBA00010790"/>
    </source>
</evidence>
<reference evidence="4 5" key="1">
    <citation type="submission" date="2019-06" db="EMBL/GenBank/DDBJ databases">
        <title>A novel bacterium of genus Amaricoccus, isolated from marine sediment.</title>
        <authorList>
            <person name="Huang H."/>
            <person name="Mo K."/>
            <person name="Hu Y."/>
        </authorList>
    </citation>
    <scope>NUCLEOTIDE SEQUENCE [LARGE SCALE GENOMIC DNA]</scope>
    <source>
        <strain evidence="4 5">HB172011</strain>
    </source>
</reference>
<evidence type="ECO:0000259" key="3">
    <source>
        <dbReference type="PROSITE" id="PS00624"/>
    </source>
</evidence>